<comment type="caution">
    <text evidence="2">The sequence shown here is derived from an EMBL/GenBank/DDBJ whole genome shotgun (WGS) entry which is preliminary data.</text>
</comment>
<accession>A0A1V6Z5C4</accession>
<name>A0A1V6Z5C4_PENNA</name>
<organism evidence="2 3">
    <name type="scientific">Penicillium nalgiovense</name>
    <dbReference type="NCBI Taxonomy" id="60175"/>
    <lineage>
        <taxon>Eukaryota</taxon>
        <taxon>Fungi</taxon>
        <taxon>Dikarya</taxon>
        <taxon>Ascomycota</taxon>
        <taxon>Pezizomycotina</taxon>
        <taxon>Eurotiomycetes</taxon>
        <taxon>Eurotiomycetidae</taxon>
        <taxon>Eurotiales</taxon>
        <taxon>Aspergillaceae</taxon>
        <taxon>Penicillium</taxon>
    </lineage>
</organism>
<evidence type="ECO:0000259" key="1">
    <source>
        <dbReference type="Pfam" id="PF06985"/>
    </source>
</evidence>
<dbReference type="PANTHER" id="PTHR24148:SF64">
    <property type="entry name" value="HETEROKARYON INCOMPATIBILITY DOMAIN-CONTAINING PROTEIN"/>
    <property type="match status" value="1"/>
</dbReference>
<proteinExistence type="predicted"/>
<dbReference type="AlphaFoldDB" id="A0A1V6Z5C4"/>
<gene>
    <name evidence="2" type="ORF">PENNAL_c0003G00457</name>
</gene>
<reference evidence="3" key="1">
    <citation type="journal article" date="2017" name="Nat. Microbiol.">
        <title>Global analysis of biosynthetic gene clusters reveals vast potential of secondary metabolite production in Penicillium species.</title>
        <authorList>
            <person name="Nielsen J.C."/>
            <person name="Grijseels S."/>
            <person name="Prigent S."/>
            <person name="Ji B."/>
            <person name="Dainat J."/>
            <person name="Nielsen K.F."/>
            <person name="Frisvad J.C."/>
            <person name="Workman M."/>
            <person name="Nielsen J."/>
        </authorList>
    </citation>
    <scope>NUCLEOTIDE SEQUENCE [LARGE SCALE GENOMIC DNA]</scope>
    <source>
        <strain evidence="3">IBT 13039</strain>
    </source>
</reference>
<sequence>MEQYRYESLPSNDHIRVATIHPGRFDDDIVIDLDPVTLESPPNYESVSYKWERTQKLRPVYVRDKTSTIFVRENLIMTLAHLRYPHKPRVMWVDVLCIDQSNDFEKGPQVALMGKIYRHSTRVIAWLGPEKDGSTRALNTMSWIGFQIEADYSRWIVDPSANCIHPSFRDLEADIPLRPEDTRAIFHLLSRQWFERLWIRQEILSSEPSSVIQCGYYQVAWPLFRRALLCLYMKRRPWSTYEEKLYDRLISLRGLIGQPQTVDLGFIRVVFGQSGCADPRDRIYAVLQFLPEADRAVIGAPDYTKDVVIIFRDIMRRWVTHFGSLNLLSQSEPGACDYLSSPSGPTWIPDWSKKEVIFGRNYWRYFASSQFAAAASFSPDSRVLTTPGIKVLEIRHLQAIPVMRGRDVKEVEDALRQLLLRADGLDGTYITGVNMLEAYTRTFLANALAENAEPWRGEDPTLQEAMDIVSQLNQTNNSQSHHPRAMGPSDAFFKISRAMLGGRQLMFDSDGYIGIVPQLAREGDFICILLGCHSPIVLRPEADNIIRGDSGTFRVVGECYVLGLSEGEGLLGPLPANIRRKFGSNSDWGVYSYFENVLTGHKSFEDPRLPSFLPPAELADFHNRLRVNPNATLQLTPEGLGKLFPRMRAFDIV</sequence>
<protein>
    <recommendedName>
        <fullName evidence="1">Heterokaryon incompatibility domain-containing protein</fullName>
    </recommendedName>
</protein>
<dbReference type="PANTHER" id="PTHR24148">
    <property type="entry name" value="ANKYRIN REPEAT DOMAIN-CONTAINING PROTEIN 39 HOMOLOG-RELATED"/>
    <property type="match status" value="1"/>
</dbReference>
<dbReference type="InterPro" id="IPR010730">
    <property type="entry name" value="HET"/>
</dbReference>
<evidence type="ECO:0000313" key="2">
    <source>
        <dbReference type="EMBL" id="OQE94718.1"/>
    </source>
</evidence>
<dbReference type="STRING" id="60175.A0A1V6Z5C4"/>
<dbReference type="EMBL" id="MOOB01000003">
    <property type="protein sequence ID" value="OQE94718.1"/>
    <property type="molecule type" value="Genomic_DNA"/>
</dbReference>
<dbReference type="InterPro" id="IPR052895">
    <property type="entry name" value="HetReg/Transcr_Mod"/>
</dbReference>
<dbReference type="OMA" id="PSANCIH"/>
<keyword evidence="3" id="KW-1185">Reference proteome</keyword>
<evidence type="ECO:0000313" key="3">
    <source>
        <dbReference type="Proteomes" id="UP000191691"/>
    </source>
</evidence>
<dbReference type="Pfam" id="PF06985">
    <property type="entry name" value="HET"/>
    <property type="match status" value="1"/>
</dbReference>
<dbReference type="Proteomes" id="UP000191691">
    <property type="component" value="Unassembled WGS sequence"/>
</dbReference>
<feature type="domain" description="Heterokaryon incompatibility" evidence="1">
    <location>
        <begin position="44"/>
        <end position="202"/>
    </location>
</feature>
<dbReference type="Pfam" id="PF26639">
    <property type="entry name" value="Het-6_barrel"/>
    <property type="match status" value="1"/>
</dbReference>